<dbReference type="EMBL" id="GBRD01014454">
    <property type="protein sequence ID" value="JAG51372.1"/>
    <property type="molecule type" value="Transcribed_RNA"/>
</dbReference>
<evidence type="ECO:0000256" key="2">
    <source>
        <dbReference type="PROSITE-ProRule" id="PRU00176"/>
    </source>
</evidence>
<feature type="region of interest" description="Disordered" evidence="3">
    <location>
        <begin position="153"/>
        <end position="188"/>
    </location>
</feature>
<dbReference type="PANTHER" id="PTHR23189">
    <property type="entry name" value="RNA RECOGNITION MOTIF-CONTAINING"/>
    <property type="match status" value="1"/>
</dbReference>
<dbReference type="InterPro" id="IPR012677">
    <property type="entry name" value="Nucleotide-bd_a/b_plait_sf"/>
</dbReference>
<dbReference type="SMART" id="SM00360">
    <property type="entry name" value="RRM"/>
    <property type="match status" value="1"/>
</dbReference>
<evidence type="ECO:0000313" key="5">
    <source>
        <dbReference type="EMBL" id="JAG35451.1"/>
    </source>
</evidence>
<evidence type="ECO:0000256" key="3">
    <source>
        <dbReference type="SAM" id="MobiDB-lite"/>
    </source>
</evidence>
<sequence length="224" mass="24968">MAHRSKVELSGQYIGKFQCKIGYGKATPTTRIWVGGLGTWTSLSQLEREFDRFGAIKKIDYIKGDTQAYILYDSIDAATAAVKEMRGFPLGGPEHKLRCDFADVNPVPPMKPKPLPGEDIGSEYRPRDAYPYPDPHYEWAESEYYRNYRGGGGSRGGWEGPRRGGRGGFRGYPTRNGDGLKNMKDTRGPLSTDHLTAAKTLTSSIPSGLWLTWLNARPRFGTEL</sequence>
<dbReference type="SUPFAM" id="SSF54928">
    <property type="entry name" value="RNA-binding domain, RBD"/>
    <property type="match status" value="1"/>
</dbReference>
<evidence type="ECO:0000313" key="6">
    <source>
        <dbReference type="EMBL" id="JAG51372.1"/>
    </source>
</evidence>
<evidence type="ECO:0000256" key="1">
    <source>
        <dbReference type="ARBA" id="ARBA00022884"/>
    </source>
</evidence>
<dbReference type="CDD" id="cd12310">
    <property type="entry name" value="RRM3_Spen"/>
    <property type="match status" value="1"/>
</dbReference>
<dbReference type="EMBL" id="GBHO01008153">
    <property type="protein sequence ID" value="JAG35451.1"/>
    <property type="molecule type" value="Transcribed_RNA"/>
</dbReference>
<dbReference type="FunFam" id="3.30.70.330:FF:000112">
    <property type="entry name" value="RNA-binding motif protein 15"/>
    <property type="match status" value="1"/>
</dbReference>
<dbReference type="GO" id="GO:0003723">
    <property type="term" value="F:RNA binding"/>
    <property type="evidence" value="ECO:0007669"/>
    <property type="project" value="UniProtKB-UniRule"/>
</dbReference>
<protein>
    <submittedName>
        <fullName evidence="5">Putative RNA-binding protein 15B</fullName>
    </submittedName>
</protein>
<accession>A0A0A9YV17</accession>
<reference evidence="5" key="2">
    <citation type="submission" date="2014-07" db="EMBL/GenBank/DDBJ databases">
        <authorList>
            <person name="Hull J."/>
        </authorList>
    </citation>
    <scope>NUCLEOTIDE SEQUENCE</scope>
</reference>
<name>A0A0A9YV17_LYGHE</name>
<reference evidence="5" key="1">
    <citation type="journal article" date="2014" name="PLoS ONE">
        <title>Transcriptome-Based Identification of ABC Transporters in the Western Tarnished Plant Bug Lygus hesperus.</title>
        <authorList>
            <person name="Hull J.J."/>
            <person name="Chaney K."/>
            <person name="Geib S.M."/>
            <person name="Fabrick J.A."/>
            <person name="Brent C.S."/>
            <person name="Walsh D."/>
            <person name="Lavine L.C."/>
        </authorList>
    </citation>
    <scope>NUCLEOTIDE SEQUENCE</scope>
</reference>
<dbReference type="InterPro" id="IPR035979">
    <property type="entry name" value="RBD_domain_sf"/>
</dbReference>
<reference evidence="6" key="3">
    <citation type="submission" date="2014-09" db="EMBL/GenBank/DDBJ databases">
        <authorList>
            <person name="Magalhaes I.L.F."/>
            <person name="Oliveira U."/>
            <person name="Santos F.R."/>
            <person name="Vidigal T.H.D.A."/>
            <person name="Brescovit A.D."/>
            <person name="Santos A.J."/>
        </authorList>
    </citation>
    <scope>NUCLEOTIDE SEQUENCE</scope>
</reference>
<organism evidence="5">
    <name type="scientific">Lygus hesperus</name>
    <name type="common">Western plant bug</name>
    <dbReference type="NCBI Taxonomy" id="30085"/>
    <lineage>
        <taxon>Eukaryota</taxon>
        <taxon>Metazoa</taxon>
        <taxon>Ecdysozoa</taxon>
        <taxon>Arthropoda</taxon>
        <taxon>Hexapoda</taxon>
        <taxon>Insecta</taxon>
        <taxon>Pterygota</taxon>
        <taxon>Neoptera</taxon>
        <taxon>Paraneoptera</taxon>
        <taxon>Hemiptera</taxon>
        <taxon>Heteroptera</taxon>
        <taxon>Panheteroptera</taxon>
        <taxon>Cimicomorpha</taxon>
        <taxon>Miridae</taxon>
        <taxon>Mirini</taxon>
        <taxon>Lygus</taxon>
    </lineage>
</organism>
<dbReference type="PROSITE" id="PS50102">
    <property type="entry name" value="RRM"/>
    <property type="match status" value="1"/>
</dbReference>
<dbReference type="AlphaFoldDB" id="A0A0A9YV17"/>
<feature type="region of interest" description="Disordered" evidence="3">
    <location>
        <begin position="108"/>
        <end position="127"/>
    </location>
</feature>
<feature type="domain" description="RRM" evidence="4">
    <location>
        <begin position="30"/>
        <end position="104"/>
    </location>
</feature>
<keyword evidence="1 2" id="KW-0694">RNA-binding</keyword>
<dbReference type="InterPro" id="IPR000504">
    <property type="entry name" value="RRM_dom"/>
</dbReference>
<proteinExistence type="predicted"/>
<evidence type="ECO:0000259" key="4">
    <source>
        <dbReference type="PROSITE" id="PS50102"/>
    </source>
</evidence>
<gene>
    <name evidence="5" type="primary">Rbm15b</name>
    <name evidence="5" type="ORF">CM83_72795</name>
</gene>
<dbReference type="Pfam" id="PF00076">
    <property type="entry name" value="RRM_1"/>
    <property type="match status" value="1"/>
</dbReference>
<dbReference type="Gene3D" id="3.30.70.330">
    <property type="match status" value="1"/>
</dbReference>